<keyword evidence="4" id="KW-0217">Developmental protein</keyword>
<dbReference type="Proteomes" id="UP000504634">
    <property type="component" value="Unplaced"/>
</dbReference>
<evidence type="ECO:0000313" key="8">
    <source>
        <dbReference type="RefSeq" id="XP_030369545.1"/>
    </source>
</evidence>
<dbReference type="RefSeq" id="XP_030369545.1">
    <property type="nucleotide sequence ID" value="XM_030513685.1"/>
</dbReference>
<evidence type="ECO:0000256" key="2">
    <source>
        <dbReference type="ARBA" id="ARBA00008849"/>
    </source>
</evidence>
<organism evidence="7 8">
    <name type="scientific">Drosophila lebanonensis</name>
    <name type="common">Fruit fly</name>
    <name type="synonym">Scaptodrosophila lebanonensis</name>
    <dbReference type="NCBI Taxonomy" id="7225"/>
    <lineage>
        <taxon>Eukaryota</taxon>
        <taxon>Metazoa</taxon>
        <taxon>Ecdysozoa</taxon>
        <taxon>Arthropoda</taxon>
        <taxon>Hexapoda</taxon>
        <taxon>Insecta</taxon>
        <taxon>Pterygota</taxon>
        <taxon>Neoptera</taxon>
        <taxon>Endopterygota</taxon>
        <taxon>Diptera</taxon>
        <taxon>Brachycera</taxon>
        <taxon>Muscomorpha</taxon>
        <taxon>Ephydroidea</taxon>
        <taxon>Drosophilidae</taxon>
        <taxon>Scaptodrosophila</taxon>
    </lineage>
</organism>
<evidence type="ECO:0000256" key="5">
    <source>
        <dbReference type="ARBA" id="ARBA00022782"/>
    </source>
</evidence>
<evidence type="ECO:0000256" key="6">
    <source>
        <dbReference type="ARBA" id="ARBA00022871"/>
    </source>
</evidence>
<evidence type="ECO:0000256" key="3">
    <source>
        <dbReference type="ARBA" id="ARBA00015334"/>
    </source>
</evidence>
<keyword evidence="5" id="KW-0221">Differentiation</keyword>
<comment type="function">
    <text evidence="1">Post-meiotically transcribed gene that has a role in late spermiogenesis; required for actin cone progression during spermatid individualization.</text>
</comment>
<dbReference type="OrthoDB" id="7867455at2759"/>
<keyword evidence="7" id="KW-1185">Reference proteome</keyword>
<reference evidence="8" key="1">
    <citation type="submission" date="2025-08" db="UniProtKB">
        <authorList>
            <consortium name="RefSeq"/>
        </authorList>
    </citation>
    <scope>IDENTIFICATION</scope>
    <source>
        <strain evidence="8">11010-0011.00</strain>
        <tissue evidence="8">Whole body</tissue>
    </source>
</reference>
<gene>
    <name evidence="8" type="primary">LOC115620455</name>
</gene>
<name>A0A6J2T2T9_DROLE</name>
<proteinExistence type="inferred from homology"/>
<protein>
    <recommendedName>
        <fullName evidence="3">Male-specific protein scotti</fullName>
    </recommendedName>
</protein>
<comment type="similarity">
    <text evidence="2">Belongs to the male-specific scotti family.</text>
</comment>
<sequence>MPAVHVAYVVHVPDDNDATSYDVQITQLQLRTLMDSPMEPPVDIATAQLMIPILQRPSKKRCCNTISSILQGPTEMCELEGNIQRAMEETPPENPKEFFIKYMMQNLNSQNYPDGLGLPSRWGTF</sequence>
<evidence type="ECO:0000313" key="7">
    <source>
        <dbReference type="Proteomes" id="UP000504634"/>
    </source>
</evidence>
<accession>A0A6J2T2T9</accession>
<dbReference type="GO" id="GO:0007291">
    <property type="term" value="P:sperm individualization"/>
    <property type="evidence" value="ECO:0007669"/>
    <property type="project" value="InterPro"/>
</dbReference>
<evidence type="ECO:0000256" key="1">
    <source>
        <dbReference type="ARBA" id="ARBA00004011"/>
    </source>
</evidence>
<evidence type="ECO:0000256" key="4">
    <source>
        <dbReference type="ARBA" id="ARBA00022473"/>
    </source>
</evidence>
<dbReference type="Pfam" id="PF17079">
    <property type="entry name" value="SOTI"/>
    <property type="match status" value="1"/>
</dbReference>
<dbReference type="GeneID" id="115620455"/>
<dbReference type="AlphaFoldDB" id="A0A6J2T2T9"/>
<keyword evidence="6" id="KW-0744">Spermatogenesis</keyword>
<dbReference type="InterPro" id="IPR031397">
    <property type="entry name" value="Soti"/>
</dbReference>